<protein>
    <submittedName>
        <fullName evidence="4">IclR family transcriptional regulator</fullName>
    </submittedName>
</protein>
<keyword evidence="2" id="KW-0804">Transcription</keyword>
<evidence type="ECO:0000313" key="4">
    <source>
        <dbReference type="EMBL" id="RKN39752.1"/>
    </source>
</evidence>
<evidence type="ECO:0000256" key="1">
    <source>
        <dbReference type="ARBA" id="ARBA00023015"/>
    </source>
</evidence>
<comment type="caution">
    <text evidence="4">The sequence shown here is derived from an EMBL/GenBank/DDBJ whole genome shotgun (WGS) entry which is preliminary data.</text>
</comment>
<dbReference type="OrthoDB" id="5242615at2"/>
<dbReference type="Gene3D" id="1.10.10.10">
    <property type="entry name" value="Winged helix-like DNA-binding domain superfamily/Winged helix DNA-binding domain"/>
    <property type="match status" value="1"/>
</dbReference>
<sequence length="252" mass="27205">MPITSGRTAPFHSVRYALRLLETIAAAPEGLPEEELVRRAMVPPGWQGHLLRMLRREGYVSQLPDGAYAPGAALIGLSSGTEHARVREEKLQQALNALRDSVGAAVYLGRYADGELDVPHVSESPQRPVVNEWVDFRSAAHATAIGKCLLSQLDHDGRQDHLARHKAARLTSRTITDKRTLLSTLDRQPATMPVLDLQEYAVGTLCAAVPLTAGATVGCLALSLPVGQAHRLRRAAEALNQQAAPTLLSLTL</sequence>
<evidence type="ECO:0000313" key="5">
    <source>
        <dbReference type="Proteomes" id="UP000272474"/>
    </source>
</evidence>
<dbReference type="SUPFAM" id="SSF46785">
    <property type="entry name" value="Winged helix' DNA-binding domain"/>
    <property type="match status" value="1"/>
</dbReference>
<dbReference type="InterPro" id="IPR029016">
    <property type="entry name" value="GAF-like_dom_sf"/>
</dbReference>
<reference evidence="4 5" key="1">
    <citation type="journal article" date="2014" name="Int. J. Syst. Evol. Microbiol.">
        <title>Streptomyces hoynatensis sp. nov., isolated from deep marine sediment.</title>
        <authorList>
            <person name="Veyisoglu A."/>
            <person name="Sahin N."/>
        </authorList>
    </citation>
    <scope>NUCLEOTIDE SEQUENCE [LARGE SCALE GENOMIC DNA]</scope>
    <source>
        <strain evidence="4 5">KCTC 29097</strain>
    </source>
</reference>
<dbReference type="GO" id="GO:0003677">
    <property type="term" value="F:DNA binding"/>
    <property type="evidence" value="ECO:0007669"/>
    <property type="project" value="UniProtKB-KW"/>
</dbReference>
<dbReference type="PANTHER" id="PTHR30136">
    <property type="entry name" value="HELIX-TURN-HELIX TRANSCRIPTIONAL REGULATOR, ICLR FAMILY"/>
    <property type="match status" value="1"/>
</dbReference>
<keyword evidence="1" id="KW-0805">Transcription regulation</keyword>
<dbReference type="Gene3D" id="3.30.450.40">
    <property type="match status" value="1"/>
</dbReference>
<dbReference type="Proteomes" id="UP000272474">
    <property type="component" value="Unassembled WGS sequence"/>
</dbReference>
<keyword evidence="5" id="KW-1185">Reference proteome</keyword>
<proteinExistence type="predicted"/>
<evidence type="ECO:0000259" key="3">
    <source>
        <dbReference type="PROSITE" id="PS51078"/>
    </source>
</evidence>
<name>A0A3A9YUM5_9ACTN</name>
<accession>A0A3A9YUM5</accession>
<dbReference type="EMBL" id="RBAL01000012">
    <property type="protein sequence ID" value="RKN39752.1"/>
    <property type="molecule type" value="Genomic_DNA"/>
</dbReference>
<dbReference type="InterPro" id="IPR014757">
    <property type="entry name" value="Tscrpt_reg_IclR_C"/>
</dbReference>
<dbReference type="InterPro" id="IPR036388">
    <property type="entry name" value="WH-like_DNA-bd_sf"/>
</dbReference>
<dbReference type="RefSeq" id="WP_120681773.1">
    <property type="nucleotide sequence ID" value="NZ_RBAL01000012.1"/>
</dbReference>
<dbReference type="SUPFAM" id="SSF55781">
    <property type="entry name" value="GAF domain-like"/>
    <property type="match status" value="1"/>
</dbReference>
<dbReference type="PANTHER" id="PTHR30136:SF24">
    <property type="entry name" value="HTH-TYPE TRANSCRIPTIONAL REPRESSOR ALLR"/>
    <property type="match status" value="1"/>
</dbReference>
<evidence type="ECO:0000256" key="2">
    <source>
        <dbReference type="ARBA" id="ARBA00023163"/>
    </source>
</evidence>
<dbReference type="GO" id="GO:0003700">
    <property type="term" value="F:DNA-binding transcription factor activity"/>
    <property type="evidence" value="ECO:0007669"/>
    <property type="project" value="TreeGrafter"/>
</dbReference>
<feature type="domain" description="IclR-ED" evidence="3">
    <location>
        <begin position="73"/>
        <end position="252"/>
    </location>
</feature>
<dbReference type="InterPro" id="IPR036390">
    <property type="entry name" value="WH_DNA-bd_sf"/>
</dbReference>
<dbReference type="GO" id="GO:0045892">
    <property type="term" value="P:negative regulation of DNA-templated transcription"/>
    <property type="evidence" value="ECO:0007669"/>
    <property type="project" value="TreeGrafter"/>
</dbReference>
<dbReference type="AlphaFoldDB" id="A0A3A9YUM5"/>
<dbReference type="Pfam" id="PF01614">
    <property type="entry name" value="IclR_C"/>
    <property type="match status" value="1"/>
</dbReference>
<organism evidence="4 5">
    <name type="scientific">Streptomyces hoynatensis</name>
    <dbReference type="NCBI Taxonomy" id="1141874"/>
    <lineage>
        <taxon>Bacteria</taxon>
        <taxon>Bacillati</taxon>
        <taxon>Actinomycetota</taxon>
        <taxon>Actinomycetes</taxon>
        <taxon>Kitasatosporales</taxon>
        <taxon>Streptomycetaceae</taxon>
        <taxon>Streptomyces</taxon>
    </lineage>
</organism>
<gene>
    <name evidence="4" type="ORF">D7294_20145</name>
</gene>
<dbReference type="InterPro" id="IPR050707">
    <property type="entry name" value="HTH_MetabolicPath_Reg"/>
</dbReference>
<dbReference type="PROSITE" id="PS51078">
    <property type="entry name" value="ICLR_ED"/>
    <property type="match status" value="1"/>
</dbReference>